<dbReference type="AlphaFoldDB" id="A0A228I8J0"/>
<dbReference type="GO" id="GO:0008168">
    <property type="term" value="F:methyltransferase activity"/>
    <property type="evidence" value="ECO:0007669"/>
    <property type="project" value="UniProtKB-KW"/>
</dbReference>
<evidence type="ECO:0000259" key="6">
    <source>
        <dbReference type="Pfam" id="PF01385"/>
    </source>
</evidence>
<dbReference type="GO" id="GO:0032259">
    <property type="term" value="P:methylation"/>
    <property type="evidence" value="ECO:0007669"/>
    <property type="project" value="UniProtKB-KW"/>
</dbReference>
<keyword evidence="3" id="KW-0815">Transposition</keyword>
<dbReference type="InterPro" id="IPR010095">
    <property type="entry name" value="Cas12f1-like_TNB"/>
</dbReference>
<evidence type="ECO:0000256" key="5">
    <source>
        <dbReference type="ARBA" id="ARBA00023172"/>
    </source>
</evidence>
<comment type="similarity">
    <text evidence="2">In the N-terminal section; belongs to the transposase 2 family.</text>
</comment>
<dbReference type="OrthoDB" id="5560528at2"/>
<dbReference type="InterPro" id="IPR051399">
    <property type="entry name" value="RNA-guided_DNA_endo/Transpos"/>
</dbReference>
<name>A0A228I8J0_9BURK</name>
<organism evidence="8 9">
    <name type="scientific">Burkholderia aenigmatica</name>
    <dbReference type="NCBI Taxonomy" id="2015348"/>
    <lineage>
        <taxon>Bacteria</taxon>
        <taxon>Pseudomonadati</taxon>
        <taxon>Pseudomonadota</taxon>
        <taxon>Betaproteobacteria</taxon>
        <taxon>Burkholderiales</taxon>
        <taxon>Burkholderiaceae</taxon>
        <taxon>Burkholderia</taxon>
        <taxon>Burkholderia cepacia complex</taxon>
    </lineage>
</organism>
<evidence type="ECO:0000256" key="3">
    <source>
        <dbReference type="ARBA" id="ARBA00022578"/>
    </source>
</evidence>
<comment type="similarity">
    <text evidence="1">In the C-terminal section; belongs to the transposase 35 family.</text>
</comment>
<dbReference type="GO" id="GO:0003677">
    <property type="term" value="F:DNA binding"/>
    <property type="evidence" value="ECO:0007669"/>
    <property type="project" value="UniProtKB-KW"/>
</dbReference>
<dbReference type="RefSeq" id="WP_143331137.1">
    <property type="nucleotide sequence ID" value="NZ_NKFA01000012.1"/>
</dbReference>
<feature type="non-terminal residue" evidence="8">
    <location>
        <position position="1"/>
    </location>
</feature>
<keyword evidence="4" id="KW-0238">DNA-binding</keyword>
<reference evidence="9" key="1">
    <citation type="submission" date="2017-06" db="EMBL/GenBank/DDBJ databases">
        <authorList>
            <person name="LiPuma J."/>
            <person name="Spilker T."/>
        </authorList>
    </citation>
    <scope>NUCLEOTIDE SEQUENCE [LARGE SCALE GENOMIC DNA]</scope>
    <source>
        <strain evidence="9">AU17325</strain>
    </source>
</reference>
<dbReference type="GO" id="GO:0032196">
    <property type="term" value="P:transposition"/>
    <property type="evidence" value="ECO:0007669"/>
    <property type="project" value="UniProtKB-KW"/>
</dbReference>
<sequence length="254" mass="28080">GELRNATVSFNAGKWCVSIQTEREVEQPVPHATSVIGIDVGIARFATMSDGTFVAPLNSFRKHEACLRRCQRAMSRKVKFSNNWKKAKTRVQRIHARIGNARRDYLHKATTTISKNHAMVCIEDLQVRNMSRSAAGSTDAPGKNVRAKSGLNKAILDQGWFEFRRQLEYKLAWNGGWLVAVPPANTSRTCPACGYMSADNRTTQEKFACVECSYEENADVVGALNILARGHRVAACGEPVQSGRSVKQEPAEAI</sequence>
<evidence type="ECO:0000256" key="4">
    <source>
        <dbReference type="ARBA" id="ARBA00023125"/>
    </source>
</evidence>
<dbReference type="PANTHER" id="PTHR30405">
    <property type="entry name" value="TRANSPOSASE"/>
    <property type="match status" value="1"/>
</dbReference>
<dbReference type="Proteomes" id="UP000214600">
    <property type="component" value="Unassembled WGS sequence"/>
</dbReference>
<dbReference type="PANTHER" id="PTHR30405:SF25">
    <property type="entry name" value="RNA-GUIDED DNA ENDONUCLEASE INSQ-RELATED"/>
    <property type="match status" value="1"/>
</dbReference>
<evidence type="ECO:0000313" key="8">
    <source>
        <dbReference type="EMBL" id="OXI38656.1"/>
    </source>
</evidence>
<keyword evidence="8" id="KW-0808">Transferase</keyword>
<feature type="domain" description="Probable transposase IS891/IS1136/IS1341" evidence="6">
    <location>
        <begin position="18"/>
        <end position="133"/>
    </location>
</feature>
<dbReference type="EMBL" id="NKFA01000012">
    <property type="protein sequence ID" value="OXI38656.1"/>
    <property type="molecule type" value="Genomic_DNA"/>
</dbReference>
<dbReference type="InterPro" id="IPR001959">
    <property type="entry name" value="Transposase"/>
</dbReference>
<evidence type="ECO:0000313" key="9">
    <source>
        <dbReference type="Proteomes" id="UP000214600"/>
    </source>
</evidence>
<proteinExistence type="inferred from homology"/>
<accession>A0A228I8J0</accession>
<dbReference type="NCBIfam" id="NF040570">
    <property type="entry name" value="guided_TnpB"/>
    <property type="match status" value="1"/>
</dbReference>
<protein>
    <submittedName>
        <fullName evidence="8">Cytosine methyltransferase</fullName>
    </submittedName>
</protein>
<keyword evidence="5" id="KW-0233">DNA recombination</keyword>
<gene>
    <name evidence="8" type="ORF">CFB84_27480</name>
</gene>
<dbReference type="Pfam" id="PF07282">
    <property type="entry name" value="Cas12f1-like_TNB"/>
    <property type="match status" value="1"/>
</dbReference>
<comment type="caution">
    <text evidence="8">The sequence shown here is derived from an EMBL/GenBank/DDBJ whole genome shotgun (WGS) entry which is preliminary data.</text>
</comment>
<feature type="domain" description="Cas12f1-like TNB" evidence="7">
    <location>
        <begin position="160"/>
        <end position="226"/>
    </location>
</feature>
<evidence type="ECO:0000256" key="1">
    <source>
        <dbReference type="ARBA" id="ARBA00008761"/>
    </source>
</evidence>
<evidence type="ECO:0000259" key="7">
    <source>
        <dbReference type="Pfam" id="PF07282"/>
    </source>
</evidence>
<keyword evidence="8" id="KW-0489">Methyltransferase</keyword>
<evidence type="ECO:0000256" key="2">
    <source>
        <dbReference type="ARBA" id="ARBA00011044"/>
    </source>
</evidence>
<dbReference type="GO" id="GO:0006310">
    <property type="term" value="P:DNA recombination"/>
    <property type="evidence" value="ECO:0007669"/>
    <property type="project" value="UniProtKB-KW"/>
</dbReference>
<reference evidence="8 9" key="2">
    <citation type="submission" date="2017-08" db="EMBL/GenBank/DDBJ databases">
        <title>WGS of novel Burkholderia cepaca complex species.</title>
        <authorList>
            <person name="Lipuma J."/>
            <person name="Spilker T."/>
        </authorList>
    </citation>
    <scope>NUCLEOTIDE SEQUENCE [LARGE SCALE GENOMIC DNA]</scope>
    <source>
        <strain evidence="8 9">AU17325</strain>
    </source>
</reference>
<dbReference type="Pfam" id="PF01385">
    <property type="entry name" value="OrfB_IS605"/>
    <property type="match status" value="1"/>
</dbReference>